<proteinExistence type="predicted"/>
<evidence type="ECO:0000256" key="4">
    <source>
        <dbReference type="SAM" id="MobiDB-lite"/>
    </source>
</evidence>
<organism evidence="5 6">
    <name type="scientific">Cuscuta europaea</name>
    <name type="common">European dodder</name>
    <dbReference type="NCBI Taxonomy" id="41803"/>
    <lineage>
        <taxon>Eukaryota</taxon>
        <taxon>Viridiplantae</taxon>
        <taxon>Streptophyta</taxon>
        <taxon>Embryophyta</taxon>
        <taxon>Tracheophyta</taxon>
        <taxon>Spermatophyta</taxon>
        <taxon>Magnoliopsida</taxon>
        <taxon>eudicotyledons</taxon>
        <taxon>Gunneridae</taxon>
        <taxon>Pentapetalae</taxon>
        <taxon>asterids</taxon>
        <taxon>lamiids</taxon>
        <taxon>Solanales</taxon>
        <taxon>Convolvulaceae</taxon>
        <taxon>Cuscuteae</taxon>
        <taxon>Cuscuta</taxon>
        <taxon>Cuscuta subgen. Cuscuta</taxon>
    </lineage>
</organism>
<dbReference type="PANTHER" id="PTHR42647:SF22">
    <property type="entry name" value="BOI-RELATED E3 UBIQUITIN-PROTEIN LIGASE 2-RELATED"/>
    <property type="match status" value="1"/>
</dbReference>
<keyword evidence="6" id="KW-1185">Reference proteome</keyword>
<protein>
    <recommendedName>
        <fullName evidence="7">RING-type domain-containing protein</fullName>
    </recommendedName>
</protein>
<dbReference type="OrthoDB" id="1711136at2759"/>
<dbReference type="PIRSF" id="PIRSF036836">
    <property type="entry name" value="RNase_bind_SBP1"/>
    <property type="match status" value="1"/>
</dbReference>
<sequence length="247" mass="27929">MAIQAEYGLLWDNVASAGGGGNVSCFSPPPPLSQHNHFQLMDLPLNLAIAQFDKQKWDTDRFIYLQNERLKVILEEQRKEQLILILRKFEAKTKGLFEQKDEEIAAAMKRTAALEAILKRLEIEKQTWQMAAKEREATASFLVGKFERLRESMWNSSGNNSAEDATSSCGGRRRRHHGDGDHHNLLNSSSVELDKGRMMICKRCNVQGSCLVFLPCRHLCSCKSCEALLDSCPICKVPKKVCIEAYL</sequence>
<accession>A0A9P0YHS3</accession>
<evidence type="ECO:0008006" key="7">
    <source>
        <dbReference type="Google" id="ProtNLM"/>
    </source>
</evidence>
<dbReference type="Proteomes" id="UP001152484">
    <property type="component" value="Unassembled WGS sequence"/>
</dbReference>
<evidence type="ECO:0000256" key="3">
    <source>
        <dbReference type="ARBA" id="ARBA00022833"/>
    </source>
</evidence>
<keyword evidence="3" id="KW-0862">Zinc</keyword>
<reference evidence="5" key="1">
    <citation type="submission" date="2022-07" db="EMBL/GenBank/DDBJ databases">
        <authorList>
            <person name="Macas J."/>
            <person name="Novak P."/>
            <person name="Neumann P."/>
        </authorList>
    </citation>
    <scope>NUCLEOTIDE SEQUENCE</scope>
</reference>
<feature type="region of interest" description="Disordered" evidence="4">
    <location>
        <begin position="155"/>
        <end position="186"/>
    </location>
</feature>
<evidence type="ECO:0000256" key="2">
    <source>
        <dbReference type="ARBA" id="ARBA00022771"/>
    </source>
</evidence>
<evidence type="ECO:0000256" key="1">
    <source>
        <dbReference type="ARBA" id="ARBA00022723"/>
    </source>
</evidence>
<comment type="caution">
    <text evidence="5">The sequence shown here is derived from an EMBL/GenBank/DDBJ whole genome shotgun (WGS) entry which is preliminary data.</text>
</comment>
<dbReference type="GO" id="GO:0004842">
    <property type="term" value="F:ubiquitin-protein transferase activity"/>
    <property type="evidence" value="ECO:0007669"/>
    <property type="project" value="TreeGrafter"/>
</dbReference>
<dbReference type="AlphaFoldDB" id="A0A9P0YHS3"/>
<dbReference type="PANTHER" id="PTHR42647">
    <property type="entry name" value="SBP (S-RIBONUCLEASE BINDING PROTEIN) FAMILY PROTEIN"/>
    <property type="match status" value="1"/>
</dbReference>
<dbReference type="InterPro" id="IPR013083">
    <property type="entry name" value="Znf_RING/FYVE/PHD"/>
</dbReference>
<dbReference type="Gene3D" id="3.30.40.10">
    <property type="entry name" value="Zinc/RING finger domain, C3HC4 (zinc finger)"/>
    <property type="match status" value="1"/>
</dbReference>
<dbReference type="EMBL" id="CAMAPE010000004">
    <property type="protein sequence ID" value="CAH9057074.1"/>
    <property type="molecule type" value="Genomic_DNA"/>
</dbReference>
<keyword evidence="1" id="KW-0479">Metal-binding</keyword>
<feature type="compositionally biased region" description="Polar residues" evidence="4">
    <location>
        <begin position="155"/>
        <end position="169"/>
    </location>
</feature>
<dbReference type="Pfam" id="PF13920">
    <property type="entry name" value="zf-C3HC4_3"/>
    <property type="match status" value="1"/>
</dbReference>
<evidence type="ECO:0000313" key="5">
    <source>
        <dbReference type="EMBL" id="CAH9057074.1"/>
    </source>
</evidence>
<keyword evidence="2" id="KW-0863">Zinc-finger</keyword>
<name>A0A9P0YHS3_CUSEU</name>
<dbReference type="GO" id="GO:0008270">
    <property type="term" value="F:zinc ion binding"/>
    <property type="evidence" value="ECO:0007669"/>
    <property type="project" value="UniProtKB-KW"/>
</dbReference>
<evidence type="ECO:0000313" key="6">
    <source>
        <dbReference type="Proteomes" id="UP001152484"/>
    </source>
</evidence>
<gene>
    <name evidence="5" type="ORF">CEURO_LOCUS1023</name>
</gene>